<dbReference type="PROSITE" id="PS51257">
    <property type="entry name" value="PROKAR_LIPOPROTEIN"/>
    <property type="match status" value="1"/>
</dbReference>
<dbReference type="InterPro" id="IPR006076">
    <property type="entry name" value="FAD-dep_OxRdtase"/>
</dbReference>
<sequence length="434" mass="47840">MAKSYDAIIIGAGVIGACTAFEMAKKGLKTLNVDKNAMAGYGSTSGSCAIIRTYYSVFDTCALAYEGWYYWKDWAEYLGSKDPRGMIKYHDTGCLVVKTEHNKNLSKICEIMDRIGCPYEHLTPAQMKAKLPIMDTRLFGPAKRPDDPGFCEPTGDSVSGGVFFPRGGYVSDPALSAQNAEHAAKAKGAEFLYGAEVTEIRQANGRTAGITLKDGTQIDASVVVNVAGPHSSKINRMAGVFEAMKMKTRALRHEVAHVPSPEGFDFEAEGYVYSDSDIATYCRPELGNHILIGSEDPECDTREWVDPDNFNRDFTDQWQVQAMRMAQRFPEMGIPSRMKGVVELYDVTDDWIPIYDKTDLPGFYVAIGTSGNQFKNAPVAGKMMATLIEACENGADHDKDPVMFHLENIDQSVSIGFYSRNREINQDSSFSVLG</sequence>
<accession>A0A545TWP5</accession>
<organism evidence="3 4">
    <name type="scientific">Denitrobaculum tricleocarpae</name>
    <dbReference type="NCBI Taxonomy" id="2591009"/>
    <lineage>
        <taxon>Bacteria</taxon>
        <taxon>Pseudomonadati</taxon>
        <taxon>Pseudomonadota</taxon>
        <taxon>Alphaproteobacteria</taxon>
        <taxon>Rhodospirillales</taxon>
        <taxon>Rhodospirillaceae</taxon>
        <taxon>Denitrobaculum</taxon>
    </lineage>
</organism>
<dbReference type="GO" id="GO:0005737">
    <property type="term" value="C:cytoplasm"/>
    <property type="evidence" value="ECO:0007669"/>
    <property type="project" value="TreeGrafter"/>
</dbReference>
<dbReference type="Proteomes" id="UP000315252">
    <property type="component" value="Unassembled WGS sequence"/>
</dbReference>
<gene>
    <name evidence="3" type="ORF">FKG95_05060</name>
</gene>
<evidence type="ECO:0000313" key="3">
    <source>
        <dbReference type="EMBL" id="TQV81624.1"/>
    </source>
</evidence>
<evidence type="ECO:0000259" key="2">
    <source>
        <dbReference type="Pfam" id="PF01266"/>
    </source>
</evidence>
<dbReference type="OrthoDB" id="9774675at2"/>
<reference evidence="3 4" key="1">
    <citation type="submission" date="2019-06" db="EMBL/GenBank/DDBJ databases">
        <title>Whole genome sequence for Rhodospirillaceae sp. R148.</title>
        <authorList>
            <person name="Wang G."/>
        </authorList>
    </citation>
    <scope>NUCLEOTIDE SEQUENCE [LARGE SCALE GENOMIC DNA]</scope>
    <source>
        <strain evidence="3 4">R148</strain>
    </source>
</reference>
<dbReference type="GO" id="GO:0016491">
    <property type="term" value="F:oxidoreductase activity"/>
    <property type="evidence" value="ECO:0007669"/>
    <property type="project" value="UniProtKB-KW"/>
</dbReference>
<feature type="domain" description="FAD dependent oxidoreductase" evidence="2">
    <location>
        <begin position="6"/>
        <end position="386"/>
    </location>
</feature>
<dbReference type="PANTHER" id="PTHR13847:SF287">
    <property type="entry name" value="FAD-DEPENDENT OXIDOREDUCTASE DOMAIN-CONTAINING PROTEIN 1"/>
    <property type="match status" value="1"/>
</dbReference>
<dbReference type="Gene3D" id="3.50.50.60">
    <property type="entry name" value="FAD/NAD(P)-binding domain"/>
    <property type="match status" value="1"/>
</dbReference>
<keyword evidence="4" id="KW-1185">Reference proteome</keyword>
<comment type="caution">
    <text evidence="3">The sequence shown here is derived from an EMBL/GenBank/DDBJ whole genome shotgun (WGS) entry which is preliminary data.</text>
</comment>
<dbReference type="Pfam" id="PF01266">
    <property type="entry name" value="DAO"/>
    <property type="match status" value="1"/>
</dbReference>
<dbReference type="PANTHER" id="PTHR13847">
    <property type="entry name" value="SARCOSINE DEHYDROGENASE-RELATED"/>
    <property type="match status" value="1"/>
</dbReference>
<name>A0A545TWP5_9PROT</name>
<dbReference type="SUPFAM" id="SSF51905">
    <property type="entry name" value="FAD/NAD(P)-binding domain"/>
    <property type="match status" value="1"/>
</dbReference>
<evidence type="ECO:0000256" key="1">
    <source>
        <dbReference type="ARBA" id="ARBA00023002"/>
    </source>
</evidence>
<proteinExistence type="predicted"/>
<dbReference type="InterPro" id="IPR036188">
    <property type="entry name" value="FAD/NAD-bd_sf"/>
</dbReference>
<dbReference type="EMBL" id="VHSH01000002">
    <property type="protein sequence ID" value="TQV81624.1"/>
    <property type="molecule type" value="Genomic_DNA"/>
</dbReference>
<dbReference type="RefSeq" id="WP_142895255.1">
    <property type="nucleotide sequence ID" value="NZ_ML660053.1"/>
</dbReference>
<keyword evidence="1" id="KW-0560">Oxidoreductase</keyword>
<dbReference type="Gene3D" id="3.30.9.10">
    <property type="entry name" value="D-Amino Acid Oxidase, subunit A, domain 2"/>
    <property type="match status" value="1"/>
</dbReference>
<dbReference type="AlphaFoldDB" id="A0A545TWP5"/>
<protein>
    <submittedName>
        <fullName evidence="3">FAD-binding oxidoreductase</fullName>
    </submittedName>
</protein>
<evidence type="ECO:0000313" key="4">
    <source>
        <dbReference type="Proteomes" id="UP000315252"/>
    </source>
</evidence>